<evidence type="ECO:0000313" key="1">
    <source>
        <dbReference type="EMBL" id="CCM06896.1"/>
    </source>
</evidence>
<proteinExistence type="predicted"/>
<evidence type="ECO:0000313" key="2">
    <source>
        <dbReference type="Proteomes" id="UP000006352"/>
    </source>
</evidence>
<gene>
    <name evidence="1" type="ORF">FIBRA_09206</name>
</gene>
<dbReference type="EMBL" id="HE797558">
    <property type="protein sequence ID" value="CCM06896.1"/>
    <property type="molecule type" value="Genomic_DNA"/>
</dbReference>
<name>J7SC54_9APHY</name>
<dbReference type="RefSeq" id="XP_012176917.1">
    <property type="nucleotide sequence ID" value="XM_012321527.1"/>
</dbReference>
<dbReference type="InParanoid" id="J7SC54"/>
<dbReference type="Proteomes" id="UP000006352">
    <property type="component" value="Unassembled WGS sequence"/>
</dbReference>
<reference evidence="1 2" key="1">
    <citation type="journal article" date="2012" name="Appl. Environ. Microbiol.">
        <title>Short-read sequencing for genomic analysis of the brown rot fungus Fibroporia radiculosa.</title>
        <authorList>
            <person name="Tang J.D."/>
            <person name="Perkins A.D."/>
            <person name="Sonstegard T.S."/>
            <person name="Schroeder S.G."/>
            <person name="Burgess S.C."/>
            <person name="Diehl S.V."/>
        </authorList>
    </citation>
    <scope>NUCLEOTIDE SEQUENCE [LARGE SCALE GENOMIC DNA]</scope>
    <source>
        <strain evidence="1 2">TFFH 294</strain>
    </source>
</reference>
<sequence>MAEIVEKLGPVTVTLSTPASIPEQKNLMHEVSAWIQTEHWLKPTHDQIWRAWLQEILILDLGYSIHEMGSDAWQGDEEEYERQVKLAAQSV</sequence>
<protein>
    <submittedName>
        <fullName evidence="1">Uncharacterized protein</fullName>
    </submittedName>
</protein>
<keyword evidence="2" id="KW-1185">Reference proteome</keyword>
<organism evidence="1 2">
    <name type="scientific">Fibroporia radiculosa</name>
    <dbReference type="NCBI Taxonomy" id="599839"/>
    <lineage>
        <taxon>Eukaryota</taxon>
        <taxon>Fungi</taxon>
        <taxon>Dikarya</taxon>
        <taxon>Basidiomycota</taxon>
        <taxon>Agaricomycotina</taxon>
        <taxon>Agaricomycetes</taxon>
        <taxon>Polyporales</taxon>
        <taxon>Fibroporiaceae</taxon>
        <taxon>Fibroporia</taxon>
    </lineage>
</organism>
<accession>J7SC54</accession>
<dbReference type="AlphaFoldDB" id="J7SC54"/>
<dbReference type="HOGENOM" id="CLU_2427063_0_0_1"/>
<dbReference type="GeneID" id="24101796"/>